<evidence type="ECO:0000259" key="2">
    <source>
        <dbReference type="SMART" id="SM00089"/>
    </source>
</evidence>
<accession>A0ABR9EHD6</accession>
<gene>
    <name evidence="3" type="ORF">PAUR_b0457</name>
</gene>
<evidence type="ECO:0000313" key="4">
    <source>
        <dbReference type="Proteomes" id="UP000615755"/>
    </source>
</evidence>
<keyword evidence="4" id="KW-1185">Reference proteome</keyword>
<dbReference type="InterPro" id="IPR035986">
    <property type="entry name" value="PKD_dom_sf"/>
</dbReference>
<feature type="domain" description="PKD/Chitinase" evidence="2">
    <location>
        <begin position="46"/>
        <end position="134"/>
    </location>
</feature>
<reference evidence="3 4" key="1">
    <citation type="submission" date="2015-03" db="EMBL/GenBank/DDBJ databases">
        <title>Genome sequence of Pseudoalteromonas aurantia.</title>
        <authorList>
            <person name="Xie B.-B."/>
            <person name="Rong J.-C."/>
            <person name="Qin Q.-L."/>
            <person name="Zhang Y.-Z."/>
        </authorList>
    </citation>
    <scope>NUCLEOTIDE SEQUENCE [LARGE SCALE GENOMIC DNA]</scope>
    <source>
        <strain evidence="3 4">208</strain>
    </source>
</reference>
<dbReference type="RefSeq" id="WP_192509531.1">
    <property type="nucleotide sequence ID" value="NZ_AQGV01000015.1"/>
</dbReference>
<evidence type="ECO:0000313" key="3">
    <source>
        <dbReference type="EMBL" id="MBE0370416.1"/>
    </source>
</evidence>
<feature type="signal peptide" evidence="1">
    <location>
        <begin position="1"/>
        <end position="19"/>
    </location>
</feature>
<comment type="caution">
    <text evidence="3">The sequence shown here is derived from an EMBL/GenBank/DDBJ whole genome shotgun (WGS) entry which is preliminary data.</text>
</comment>
<dbReference type="Gene3D" id="2.60.40.10">
    <property type="entry name" value="Immunoglobulins"/>
    <property type="match status" value="5"/>
</dbReference>
<feature type="domain" description="PKD/Chitinase" evidence="2">
    <location>
        <begin position="335"/>
        <end position="425"/>
    </location>
</feature>
<dbReference type="InterPro" id="IPR013783">
    <property type="entry name" value="Ig-like_fold"/>
</dbReference>
<name>A0ABR9EHD6_9GAMM</name>
<evidence type="ECO:0000256" key="1">
    <source>
        <dbReference type="SAM" id="SignalP"/>
    </source>
</evidence>
<dbReference type="SMART" id="SM00089">
    <property type="entry name" value="PKD"/>
    <property type="match status" value="4"/>
</dbReference>
<dbReference type="EMBL" id="AQGV01000015">
    <property type="protein sequence ID" value="MBE0370416.1"/>
    <property type="molecule type" value="Genomic_DNA"/>
</dbReference>
<protein>
    <recommendedName>
        <fullName evidence="2">PKD/Chitinase domain-containing protein</fullName>
    </recommendedName>
</protein>
<dbReference type="Pfam" id="PF22352">
    <property type="entry name" value="K319L-like_PKD"/>
    <property type="match status" value="5"/>
</dbReference>
<keyword evidence="1" id="KW-0732">Signal</keyword>
<dbReference type="PROSITE" id="PS51257">
    <property type="entry name" value="PROKAR_LIPOPROTEIN"/>
    <property type="match status" value="1"/>
</dbReference>
<proteinExistence type="predicted"/>
<feature type="domain" description="PKD/Chitinase" evidence="2">
    <location>
        <begin position="238"/>
        <end position="328"/>
    </location>
</feature>
<organism evidence="3 4">
    <name type="scientific">Pseudoalteromonas aurantia 208</name>
    <dbReference type="NCBI Taxonomy" id="1314867"/>
    <lineage>
        <taxon>Bacteria</taxon>
        <taxon>Pseudomonadati</taxon>
        <taxon>Pseudomonadota</taxon>
        <taxon>Gammaproteobacteria</taxon>
        <taxon>Alteromonadales</taxon>
        <taxon>Pseudoalteromonadaceae</taxon>
        <taxon>Pseudoalteromonas</taxon>
    </lineage>
</organism>
<sequence length="835" mass="87047">MTKQSLLSLIFFCASVLGGCGGGSEGSGSTPVPDDTGSVVNNTAPTAVAGADQFVSVGEQVTLNGSQSSDVDGDTLSFNWRIMSQPSTSQASLDSSAQSLVTFSPDVAGTYILGLIVNDGSVDSVQDTVTVSAELVNQAPVANAGNDQEVTLGQLVMLSGSASVDPDGTELHYQWTFLSRPTGSSVTLVNAETIRSEFTADVAGSYLVGLIVNDGVIDSAQDSVSITVMPAVINQPPIANAGVDQQVPLGQLVSLSGIASQDPDGDQLTYNWVFVTKPGGSNAVLSDAQTVNAQFNTDVAGSYQVGLIVNDGQVDSMQDIAVITVSAGDTNQAPVANAGNDQSITVSEAVTLSGSLSSDPDNDTLSYLWSIVSKPAQSSTVLSNTTSQSVQITPDLAGTYQVSLVVNDGKLNSIADIVVITAQAQLPVAHAGADQDVTVGDFVTLDGAQSTGTDLTYQWQIVNKPDNSMVELNSADQVSIEFNADISGTFELSLTVAVGGSVSTADIVKVTASNTNVNITDKIFTNEAVSCRNYEGSYFSNVTDIKRSADFTGDVVMSVGNTTCTITMNAIPNHDFNDNTASFATDTSAQNLVYTLPITASPAATITPQGIGITEGILLNGVTLDLLPAACYGVGNEPIGREKIGCGADQNDNPWRYDPMSPLSTFGTDAHNAHTQPSGKYHYHGNPVAMFSQTCGSRASAVIGFAADGYPIYGSCFKDPATGNIRKATSSYVLKNSGGVRQAVTGYTTPVGGTGAVASNNYDGQFRGDWEYQVNAGDLDECNGMSIDGQYGYYVTNAFPWVLGCFKGSLDSSFTRPQNLERRSHSHDDSAEHHH</sequence>
<feature type="chain" id="PRO_5046697829" description="PKD/Chitinase domain-containing protein" evidence="1">
    <location>
        <begin position="20"/>
        <end position="835"/>
    </location>
</feature>
<dbReference type="Proteomes" id="UP000615755">
    <property type="component" value="Unassembled WGS sequence"/>
</dbReference>
<dbReference type="InterPro" id="IPR029865">
    <property type="entry name" value="KIAA0319-like"/>
</dbReference>
<dbReference type="InterPro" id="IPR025924">
    <property type="entry name" value="YHYH_dom"/>
</dbReference>
<dbReference type="PANTHER" id="PTHR46182">
    <property type="entry name" value="FI19480P1"/>
    <property type="match status" value="1"/>
</dbReference>
<dbReference type="Pfam" id="PF14240">
    <property type="entry name" value="YHYH"/>
    <property type="match status" value="1"/>
</dbReference>
<feature type="domain" description="PKD/Chitinase" evidence="2">
    <location>
        <begin position="141"/>
        <end position="231"/>
    </location>
</feature>
<dbReference type="SUPFAM" id="SSF49299">
    <property type="entry name" value="PKD domain"/>
    <property type="match status" value="4"/>
</dbReference>
<dbReference type="PANTHER" id="PTHR46182:SF2">
    <property type="entry name" value="FI19480P1"/>
    <property type="match status" value="1"/>
</dbReference>
<dbReference type="InterPro" id="IPR022409">
    <property type="entry name" value="PKD/Chitinase_dom"/>
</dbReference>